<accession>A0A919PYR3</accession>
<evidence type="ECO:0000313" key="3">
    <source>
        <dbReference type="Proteomes" id="UP000660611"/>
    </source>
</evidence>
<dbReference type="EMBL" id="BONQ01000138">
    <property type="protein sequence ID" value="GIG50765.1"/>
    <property type="molecule type" value="Genomic_DNA"/>
</dbReference>
<protein>
    <submittedName>
        <fullName evidence="2">Uncharacterized protein</fullName>
    </submittedName>
</protein>
<gene>
    <name evidence="2" type="ORF">Dsi01nite_088060</name>
</gene>
<dbReference type="AlphaFoldDB" id="A0A919PYR3"/>
<feature type="transmembrane region" description="Helical" evidence="1">
    <location>
        <begin position="219"/>
        <end position="244"/>
    </location>
</feature>
<feature type="transmembrane region" description="Helical" evidence="1">
    <location>
        <begin position="186"/>
        <end position="213"/>
    </location>
</feature>
<sequence>MTGLIASLGQKITERWLAAILLPGLLYVAVVGWATVSGQAHALDFSHAGGQVTQWWQQHGSRPGELLVTAAVALFSASLAGLAATAVANEVVHRLWLIDGPQRRLTTLRNRTRDAWRDQTPPPPDRYLPARMSVIGEHFRLIGERVHAQYGLSATAVWPRIWMIATDDARTVILGAHRRYRQDAALVAWGLLAAPWTVQWWPASVIAVLAVAAGWRNAVFSSAALALLVEATIDTYTIAVANVLGVRLAEGRVTPIEGNIINDLLTKRAYTGPPRQFSASQSANASS</sequence>
<comment type="caution">
    <text evidence="2">The sequence shown here is derived from an EMBL/GenBank/DDBJ whole genome shotgun (WGS) entry which is preliminary data.</text>
</comment>
<keyword evidence="1" id="KW-0472">Membrane</keyword>
<evidence type="ECO:0000256" key="1">
    <source>
        <dbReference type="SAM" id="Phobius"/>
    </source>
</evidence>
<proteinExistence type="predicted"/>
<dbReference type="RefSeq" id="WP_203852397.1">
    <property type="nucleotide sequence ID" value="NZ_BAAAVW010000014.1"/>
</dbReference>
<reference evidence="2" key="1">
    <citation type="submission" date="2021-01" db="EMBL/GenBank/DDBJ databases">
        <title>Whole genome shotgun sequence of Dactylosporangium siamense NBRC 106093.</title>
        <authorList>
            <person name="Komaki H."/>
            <person name="Tamura T."/>
        </authorList>
    </citation>
    <scope>NUCLEOTIDE SEQUENCE</scope>
    <source>
        <strain evidence="2">NBRC 106093</strain>
    </source>
</reference>
<keyword evidence="1" id="KW-1133">Transmembrane helix</keyword>
<evidence type="ECO:0000313" key="2">
    <source>
        <dbReference type="EMBL" id="GIG50765.1"/>
    </source>
</evidence>
<name>A0A919PYR3_9ACTN</name>
<keyword evidence="1" id="KW-0812">Transmembrane</keyword>
<keyword evidence="3" id="KW-1185">Reference proteome</keyword>
<feature type="transmembrane region" description="Helical" evidence="1">
    <location>
        <begin position="66"/>
        <end position="88"/>
    </location>
</feature>
<organism evidence="2 3">
    <name type="scientific">Dactylosporangium siamense</name>
    <dbReference type="NCBI Taxonomy" id="685454"/>
    <lineage>
        <taxon>Bacteria</taxon>
        <taxon>Bacillati</taxon>
        <taxon>Actinomycetota</taxon>
        <taxon>Actinomycetes</taxon>
        <taxon>Micromonosporales</taxon>
        <taxon>Micromonosporaceae</taxon>
        <taxon>Dactylosporangium</taxon>
    </lineage>
</organism>
<dbReference type="Proteomes" id="UP000660611">
    <property type="component" value="Unassembled WGS sequence"/>
</dbReference>
<feature type="transmembrane region" description="Helical" evidence="1">
    <location>
        <begin position="16"/>
        <end position="36"/>
    </location>
</feature>